<accession>A0A8S2A486</accession>
<sequence length="216" mass="24668">MVNKMTTFKKMSAIPTKKDFVDAVVALQKRALKAPTFEVDIFIRWFYVNKVHSARKFFYHGITKVLDEFPSVGQTPPSGLRCSHLSLARNQLFDARQLIHRIDKCYAQLLKSNDCDSLDQCKRLNAAALALMFTVAVRCLPSLTYLDKLRQLMVDLEDGKADATVVKYSIFLSREDCTVPKPYCFDALNVDHVVPLQTSLWIEELEREHGCPQPPQ</sequence>
<dbReference type="PANTHER" id="PTHR45759">
    <property type="entry name" value="NUCLEOLAR GTP-BINDING PROTEIN 1"/>
    <property type="match status" value="1"/>
</dbReference>
<dbReference type="Proteomes" id="UP000682877">
    <property type="component" value="Chromosome 4"/>
</dbReference>
<name>A0A8S2A486_ARAAE</name>
<proteinExistence type="predicted"/>
<dbReference type="InterPro" id="IPR041623">
    <property type="entry name" value="NOG1_N"/>
</dbReference>
<evidence type="ECO:0000313" key="2">
    <source>
        <dbReference type="EMBL" id="CAE6005808.1"/>
    </source>
</evidence>
<feature type="domain" description="NOG1 N-terminal helical" evidence="1">
    <location>
        <begin position="8"/>
        <end position="157"/>
    </location>
</feature>
<gene>
    <name evidence="2" type="ORF">AARE701A_LOCUS9438</name>
</gene>
<reference evidence="2" key="1">
    <citation type="submission" date="2021-01" db="EMBL/GenBank/DDBJ databases">
        <authorList>
            <person name="Bezrukov I."/>
        </authorList>
    </citation>
    <scope>NUCLEOTIDE SEQUENCE</scope>
</reference>
<dbReference type="Gene3D" id="1.20.120.1190">
    <property type="match status" value="1"/>
</dbReference>
<organism evidence="2 3">
    <name type="scientific">Arabidopsis arenosa</name>
    <name type="common">Sand rock-cress</name>
    <name type="synonym">Cardaminopsis arenosa</name>
    <dbReference type="NCBI Taxonomy" id="38785"/>
    <lineage>
        <taxon>Eukaryota</taxon>
        <taxon>Viridiplantae</taxon>
        <taxon>Streptophyta</taxon>
        <taxon>Embryophyta</taxon>
        <taxon>Tracheophyta</taxon>
        <taxon>Spermatophyta</taxon>
        <taxon>Magnoliopsida</taxon>
        <taxon>eudicotyledons</taxon>
        <taxon>Gunneridae</taxon>
        <taxon>Pentapetalae</taxon>
        <taxon>rosids</taxon>
        <taxon>malvids</taxon>
        <taxon>Brassicales</taxon>
        <taxon>Brassicaceae</taxon>
        <taxon>Camelineae</taxon>
        <taxon>Arabidopsis</taxon>
    </lineage>
</organism>
<evidence type="ECO:0000259" key="1">
    <source>
        <dbReference type="Pfam" id="PF17835"/>
    </source>
</evidence>
<dbReference type="Pfam" id="PF17835">
    <property type="entry name" value="NOG1_N"/>
    <property type="match status" value="1"/>
</dbReference>
<dbReference type="AlphaFoldDB" id="A0A8S2A486"/>
<dbReference type="EMBL" id="LR999454">
    <property type="protein sequence ID" value="CAE6005808.1"/>
    <property type="molecule type" value="Genomic_DNA"/>
</dbReference>
<keyword evidence="3" id="KW-1185">Reference proteome</keyword>
<protein>
    <recommendedName>
        <fullName evidence="1">NOG1 N-terminal helical domain-containing protein</fullName>
    </recommendedName>
</protein>
<evidence type="ECO:0000313" key="3">
    <source>
        <dbReference type="Proteomes" id="UP000682877"/>
    </source>
</evidence>